<dbReference type="OrthoDB" id="108890at2"/>
<dbReference type="GO" id="GO:0016491">
    <property type="term" value="F:oxidoreductase activity"/>
    <property type="evidence" value="ECO:0007669"/>
    <property type="project" value="InterPro"/>
</dbReference>
<sequence>MVLSALRRRAGDSLFARVAGPDGPAARARIHETPGPRWFEPGSPVRIVHGDASMFVGGLRALLLQALHPAAMAGVAGHSGYKSDPWGRLARTSTFLAVTAFGTADDAQAAVDRVRAIHERVRGTSPEGVKYRASDPDLLRWVHVAEVDSFVAAHRMVGARPLDEAGYDEYVAQMATVAERLGVVGAPTTTAELAEQIEAYRAELRASPQARDTIDFLLHQPPVPWTLRLPYRGLTASALVSLQPWARAMVRPGEAAPRRDARARRAGRIVTRLIRWSLAATPDAPRPATTRPAAEPSPA</sequence>
<reference evidence="3 4" key="1">
    <citation type="submission" date="2018-08" db="EMBL/GenBank/DDBJ databases">
        <title>Cellulomonas rhizosphaerae sp. nov., a novel actinomycete isolated from soil.</title>
        <authorList>
            <person name="Tian Y."/>
        </authorList>
    </citation>
    <scope>NUCLEOTIDE SEQUENCE [LARGE SCALE GENOMIC DNA]</scope>
    <source>
        <strain evidence="3 4">NEAU-TCZ24</strain>
    </source>
</reference>
<dbReference type="InterPro" id="IPR018713">
    <property type="entry name" value="MPAB/Lcp_cat_dom"/>
</dbReference>
<dbReference type="PANTHER" id="PTHR36151:SF3">
    <property type="entry name" value="ER-BOUND OXYGENASE MPAB_MPAB'_RUBBER OXYGENASE CATALYTIC DOMAIN-CONTAINING PROTEIN"/>
    <property type="match status" value="1"/>
</dbReference>
<evidence type="ECO:0000313" key="3">
    <source>
        <dbReference type="EMBL" id="RHA44045.1"/>
    </source>
</evidence>
<dbReference type="Proteomes" id="UP000283374">
    <property type="component" value="Unassembled WGS sequence"/>
</dbReference>
<protein>
    <submittedName>
        <fullName evidence="3">DUF2236 domain-containing protein</fullName>
    </submittedName>
</protein>
<gene>
    <name evidence="3" type="ORF">D1825_03300</name>
</gene>
<feature type="domain" description="ER-bound oxygenase mpaB/mpaB'/Rubber oxygenase catalytic" evidence="2">
    <location>
        <begin position="48"/>
        <end position="271"/>
    </location>
</feature>
<dbReference type="EMBL" id="QWKP01000122">
    <property type="protein sequence ID" value="RHA44045.1"/>
    <property type="molecule type" value="Genomic_DNA"/>
</dbReference>
<feature type="region of interest" description="Disordered" evidence="1">
    <location>
        <begin position="280"/>
        <end position="299"/>
    </location>
</feature>
<dbReference type="AlphaFoldDB" id="A0A413RPY9"/>
<proteinExistence type="predicted"/>
<accession>A0A413RPY9</accession>
<keyword evidence="4" id="KW-1185">Reference proteome</keyword>
<evidence type="ECO:0000259" key="2">
    <source>
        <dbReference type="Pfam" id="PF09995"/>
    </source>
</evidence>
<comment type="caution">
    <text evidence="3">The sequence shown here is derived from an EMBL/GenBank/DDBJ whole genome shotgun (WGS) entry which is preliminary data.</text>
</comment>
<evidence type="ECO:0000313" key="4">
    <source>
        <dbReference type="Proteomes" id="UP000283374"/>
    </source>
</evidence>
<dbReference type="PANTHER" id="PTHR36151">
    <property type="entry name" value="BLR2777 PROTEIN"/>
    <property type="match status" value="1"/>
</dbReference>
<name>A0A413RPY9_9CELL</name>
<organism evidence="3 4">
    <name type="scientific">Cellulomonas rhizosphaerae</name>
    <dbReference type="NCBI Taxonomy" id="2293719"/>
    <lineage>
        <taxon>Bacteria</taxon>
        <taxon>Bacillati</taxon>
        <taxon>Actinomycetota</taxon>
        <taxon>Actinomycetes</taxon>
        <taxon>Micrococcales</taxon>
        <taxon>Cellulomonadaceae</taxon>
        <taxon>Cellulomonas</taxon>
    </lineage>
</organism>
<dbReference type="Pfam" id="PF09995">
    <property type="entry name" value="MPAB_Lcp_cat"/>
    <property type="match status" value="1"/>
</dbReference>
<dbReference type="RefSeq" id="WP_118766048.1">
    <property type="nucleotide sequence ID" value="NZ_QWKP01000122.1"/>
</dbReference>
<evidence type="ECO:0000256" key="1">
    <source>
        <dbReference type="SAM" id="MobiDB-lite"/>
    </source>
</evidence>